<dbReference type="PANTHER" id="PTHR36402">
    <property type="entry name" value="EXPRESSED PROTEIN"/>
    <property type="match status" value="1"/>
</dbReference>
<proteinExistence type="predicted"/>
<reference evidence="2" key="1">
    <citation type="submission" date="2020-08" db="EMBL/GenBank/DDBJ databases">
        <title>Plant Genome Project.</title>
        <authorList>
            <person name="Zhang R.-G."/>
        </authorList>
    </citation>
    <scope>NUCLEOTIDE SEQUENCE</scope>
    <source>
        <strain evidence="2">WSP0</strain>
        <tissue evidence="2">Leaf</tissue>
    </source>
</reference>
<feature type="coiled-coil region" evidence="1">
    <location>
        <begin position="100"/>
        <end position="128"/>
    </location>
</feature>
<dbReference type="AlphaFoldDB" id="A0AAV6L8D7"/>
<dbReference type="Proteomes" id="UP000823749">
    <property type="component" value="Chromosome 2"/>
</dbReference>
<dbReference type="PANTHER" id="PTHR36402:SF1">
    <property type="entry name" value="EXPRESSED PROTEIN"/>
    <property type="match status" value="1"/>
</dbReference>
<evidence type="ECO:0000313" key="3">
    <source>
        <dbReference type="Proteomes" id="UP000823749"/>
    </source>
</evidence>
<evidence type="ECO:0000313" key="2">
    <source>
        <dbReference type="EMBL" id="KAG5560684.1"/>
    </source>
</evidence>
<accession>A0AAV6L8D7</accession>
<keyword evidence="1" id="KW-0175">Coiled coil</keyword>
<dbReference type="EMBL" id="JACTNZ010000002">
    <property type="protein sequence ID" value="KAG5560684.1"/>
    <property type="molecule type" value="Genomic_DNA"/>
</dbReference>
<evidence type="ECO:0000256" key="1">
    <source>
        <dbReference type="SAM" id="Coils"/>
    </source>
</evidence>
<protein>
    <submittedName>
        <fullName evidence="2">Uncharacterized protein</fullName>
    </submittedName>
</protein>
<organism evidence="2 3">
    <name type="scientific">Rhododendron griersonianum</name>
    <dbReference type="NCBI Taxonomy" id="479676"/>
    <lineage>
        <taxon>Eukaryota</taxon>
        <taxon>Viridiplantae</taxon>
        <taxon>Streptophyta</taxon>
        <taxon>Embryophyta</taxon>
        <taxon>Tracheophyta</taxon>
        <taxon>Spermatophyta</taxon>
        <taxon>Magnoliopsida</taxon>
        <taxon>eudicotyledons</taxon>
        <taxon>Gunneridae</taxon>
        <taxon>Pentapetalae</taxon>
        <taxon>asterids</taxon>
        <taxon>Ericales</taxon>
        <taxon>Ericaceae</taxon>
        <taxon>Ericoideae</taxon>
        <taxon>Rhodoreae</taxon>
        <taxon>Rhododendron</taxon>
    </lineage>
</organism>
<comment type="caution">
    <text evidence="2">The sequence shown here is derived from an EMBL/GenBank/DDBJ whole genome shotgun (WGS) entry which is preliminary data.</text>
</comment>
<keyword evidence="3" id="KW-1185">Reference proteome</keyword>
<gene>
    <name evidence="2" type="ORF">RHGRI_003872</name>
</gene>
<name>A0AAV6L8D7_9ERIC</name>
<sequence>MATARALLLRPHQTLTLIQTHLLRSLSTSPPNHQFLSANDFLNSWTPHTDPKRAEAELALLRREYAKKVKAYRKEYIEEVELERIEKQRKDEAKREAMRIANEERRAAKVASKKAKAAEREVAEEEFRQTLLKERTQKLEYWRLKEKHREEKKKEKKELLRRKSSTWVDEDKLEKAILEVIVDIKPL</sequence>